<accession>A0A2P2J8L4</accession>
<keyword evidence="2" id="KW-1133">Transmembrane helix</keyword>
<evidence type="ECO:0000259" key="3">
    <source>
        <dbReference type="Pfam" id="PF24938"/>
    </source>
</evidence>
<dbReference type="PANTHER" id="PTHR36330">
    <property type="entry name" value="LIPASE/LIPOOXYGENASE, PLAT/LH2 FAMILY PROTEIN"/>
    <property type="match status" value="1"/>
</dbReference>
<evidence type="ECO:0000256" key="1">
    <source>
        <dbReference type="SAM" id="MobiDB-lite"/>
    </source>
</evidence>
<organism evidence="4">
    <name type="scientific">Rhizophora mucronata</name>
    <name type="common">Asiatic mangrove</name>
    <dbReference type="NCBI Taxonomy" id="61149"/>
    <lineage>
        <taxon>Eukaryota</taxon>
        <taxon>Viridiplantae</taxon>
        <taxon>Streptophyta</taxon>
        <taxon>Embryophyta</taxon>
        <taxon>Tracheophyta</taxon>
        <taxon>Spermatophyta</taxon>
        <taxon>Magnoliopsida</taxon>
        <taxon>eudicotyledons</taxon>
        <taxon>Gunneridae</taxon>
        <taxon>Pentapetalae</taxon>
        <taxon>rosids</taxon>
        <taxon>fabids</taxon>
        <taxon>Malpighiales</taxon>
        <taxon>Rhizophoraceae</taxon>
        <taxon>Rhizophora</taxon>
    </lineage>
</organism>
<feature type="transmembrane region" description="Helical" evidence="2">
    <location>
        <begin position="425"/>
        <end position="444"/>
    </location>
</feature>
<evidence type="ECO:0000256" key="2">
    <source>
        <dbReference type="SAM" id="Phobius"/>
    </source>
</evidence>
<dbReference type="EMBL" id="GGEC01009343">
    <property type="protein sequence ID" value="MBW89826.1"/>
    <property type="molecule type" value="Transcribed_RNA"/>
</dbReference>
<feature type="domain" description="DUF7755" evidence="3">
    <location>
        <begin position="132"/>
        <end position="280"/>
    </location>
</feature>
<keyword evidence="2" id="KW-0472">Membrane</keyword>
<evidence type="ECO:0000313" key="4">
    <source>
        <dbReference type="EMBL" id="MBW89826.1"/>
    </source>
</evidence>
<name>A0A2P2J8L4_RHIMU</name>
<reference evidence="4" key="1">
    <citation type="submission" date="2018-02" db="EMBL/GenBank/DDBJ databases">
        <title>Rhizophora mucronata_Transcriptome.</title>
        <authorList>
            <person name="Meera S.P."/>
            <person name="Sreeshan A."/>
            <person name="Augustine A."/>
        </authorList>
    </citation>
    <scope>NUCLEOTIDE SEQUENCE</scope>
    <source>
        <tissue evidence="4">Leaf</tissue>
    </source>
</reference>
<feature type="transmembrane region" description="Helical" evidence="2">
    <location>
        <begin position="395"/>
        <end position="413"/>
    </location>
</feature>
<dbReference type="Pfam" id="PF24938">
    <property type="entry name" value="DUF7755"/>
    <property type="match status" value="1"/>
</dbReference>
<feature type="region of interest" description="Disordered" evidence="1">
    <location>
        <begin position="290"/>
        <end position="311"/>
    </location>
</feature>
<dbReference type="InterPro" id="IPR056657">
    <property type="entry name" value="DUF7755"/>
</dbReference>
<feature type="compositionally biased region" description="Low complexity" evidence="1">
    <location>
        <begin position="290"/>
        <end position="308"/>
    </location>
</feature>
<feature type="transmembrane region" description="Helical" evidence="2">
    <location>
        <begin position="347"/>
        <end position="364"/>
    </location>
</feature>
<proteinExistence type="predicted"/>
<dbReference type="AlphaFoldDB" id="A0A2P2J8L4"/>
<keyword evidence="2" id="KW-0812">Transmembrane</keyword>
<protein>
    <submittedName>
        <fullName evidence="4">Uncharacterized protein LOC105630042</fullName>
    </submittedName>
</protein>
<dbReference type="PANTHER" id="PTHR36330:SF2">
    <property type="entry name" value="LIPASE_LIPOOXYGENASE, PLAT_LH2 FAMILY PROTEIN"/>
    <property type="match status" value="1"/>
</dbReference>
<sequence>MSPALSPTSLCFCFFSPCKWFGGGSGAMESISVPARHAISPTNGRSLQNPRKQPSFVSIIPTTHKTGKFLIPYGGHRSPFCSIVNNYEQSDFQDFQGFAKPSRLLESTGLKACTDNSQQKCFTVSSVDSSQSLYRVRLQTSNAYGSSLSDQNAGILLCLISASGDSILHRIPTILESDSVESMDMAEIAAFHFQRGSSDEFTFHGPKLEKIEALWVSIESGQWRLGSVILLIVDACESSLERNDGEEIQYSGLLYDFDANDVLLGEGSDISMVELRPCLVSHLSGADTLTLSSQSPSRLSSLPGSTTSNEESMREYADLKLSLLLYDATLIIAGTTIANFSAGVNAAFAYFVGGIGGFLYLLLLQRSVDELPALPSISRNTNEVDRVIGGFKGPISSLAFAVAFISLAVKYGLGDVPQVLGPKEVLAGMLGFLACKVAVVLAALKPVSQGSKENK</sequence>